<dbReference type="Pfam" id="PF01963">
    <property type="entry name" value="TraB_PrgY_gumN"/>
    <property type="match status" value="1"/>
</dbReference>
<comment type="caution">
    <text evidence="2">The sequence shown here is derived from an EMBL/GenBank/DDBJ whole genome shotgun (WGS) entry which is preliminary data.</text>
</comment>
<name>A0A812ERR6_ACAPH</name>
<feature type="transmembrane region" description="Helical" evidence="1">
    <location>
        <begin position="456"/>
        <end position="475"/>
    </location>
</feature>
<keyword evidence="3" id="KW-1185">Reference proteome</keyword>
<keyword evidence="1" id="KW-0812">Transmembrane</keyword>
<dbReference type="OrthoDB" id="48306at2759"/>
<evidence type="ECO:0000313" key="2">
    <source>
        <dbReference type="EMBL" id="CAE1328771.1"/>
    </source>
</evidence>
<dbReference type="CDD" id="cd14726">
    <property type="entry name" value="TraB_PrgY-like"/>
    <property type="match status" value="1"/>
</dbReference>
<dbReference type="InterPro" id="IPR002816">
    <property type="entry name" value="TraB/PrgY/GumN_fam"/>
</dbReference>
<dbReference type="InterPro" id="IPR046345">
    <property type="entry name" value="TraB_PrgY-like"/>
</dbReference>
<proteinExistence type="predicted"/>
<protein>
    <submittedName>
        <fullName evidence="2">TraB domain-containing protein</fullName>
    </submittedName>
</protein>
<dbReference type="EMBL" id="CAHIKZ030005538">
    <property type="protein sequence ID" value="CAE1328771.1"/>
    <property type="molecule type" value="Genomic_DNA"/>
</dbReference>
<feature type="transmembrane region" description="Helical" evidence="1">
    <location>
        <begin position="433"/>
        <end position="450"/>
    </location>
</feature>
<accession>A0A812ERR6</accession>
<organism evidence="2 3">
    <name type="scientific">Acanthosepion pharaonis</name>
    <name type="common">Pharaoh cuttlefish</name>
    <name type="synonym">Sepia pharaonis</name>
    <dbReference type="NCBI Taxonomy" id="158019"/>
    <lineage>
        <taxon>Eukaryota</taxon>
        <taxon>Metazoa</taxon>
        <taxon>Spiralia</taxon>
        <taxon>Lophotrochozoa</taxon>
        <taxon>Mollusca</taxon>
        <taxon>Cephalopoda</taxon>
        <taxon>Coleoidea</taxon>
        <taxon>Decapodiformes</taxon>
        <taxon>Sepiida</taxon>
        <taxon>Sepiina</taxon>
        <taxon>Sepiidae</taxon>
        <taxon>Acanthosepion</taxon>
    </lineage>
</organism>
<feature type="transmembrane region" description="Helical" evidence="1">
    <location>
        <begin position="332"/>
        <end position="353"/>
    </location>
</feature>
<keyword evidence="1" id="KW-0472">Membrane</keyword>
<sequence length="498" mass="56992">MMNAVDSLEVFSDPESDLVTYSGDESEIEDDNDVNSLGSVRHIPKLELPSTVTILDTEHGSKVYIVGTAHFSLESQEDVAKTIQGVKPNIVMVELCNSRVNILQLDEETLLEEAKNINLEKIKLSIKQSGVVQGCLHLLLLSLSAHLTKELGMAPGGEFRRAFKETLNIPGCDFHLGDRPIQVTLRRALQSLSWWQKLRLAWFLITAKEPITKEDVEKCKQKDLLEQMLKEMTGEFPALSRVFVEERDIYLAHSLKNLSKPVPLNEDPEKILCPIVVGVVGIGHIPGIVNNWDKDCDIKEIMKCPPPSVIGRLFRWTFRASLIGLSTFVSPMSFLGFFFLSLSLFFMSLFIIVDPKKAKQGCNPACIDQVEALNMVVTCYKFIRHACLAFFLHFETFPVHFGFSFSFFPSLHFGLFSSILGLFYLFFFHFGPFLFIFFFHFGPFLFIFFFHFGPFFFFFFFFSLSLSSLAALFMFQSFCHQPMKFFHASLLHHWVYFL</sequence>
<gene>
    <name evidence="2" type="ORF">SPHA_78403</name>
</gene>
<dbReference type="Proteomes" id="UP000597762">
    <property type="component" value="Unassembled WGS sequence"/>
</dbReference>
<evidence type="ECO:0000313" key="3">
    <source>
        <dbReference type="Proteomes" id="UP000597762"/>
    </source>
</evidence>
<dbReference type="PANTHER" id="PTHR21530:SF7">
    <property type="entry name" value="TRAB DOMAIN-CONTAINING PROTEIN"/>
    <property type="match status" value="1"/>
</dbReference>
<evidence type="ECO:0000256" key="1">
    <source>
        <dbReference type="SAM" id="Phobius"/>
    </source>
</evidence>
<dbReference type="AlphaFoldDB" id="A0A812ERR6"/>
<reference evidence="2" key="1">
    <citation type="submission" date="2021-01" db="EMBL/GenBank/DDBJ databases">
        <authorList>
            <person name="Li R."/>
            <person name="Bekaert M."/>
        </authorList>
    </citation>
    <scope>NUCLEOTIDE SEQUENCE</scope>
    <source>
        <strain evidence="2">Farmed</strain>
    </source>
</reference>
<keyword evidence="1" id="KW-1133">Transmembrane helix</keyword>
<dbReference type="PANTHER" id="PTHR21530">
    <property type="entry name" value="PHEROMONE SHUTDOWN PROTEIN"/>
    <property type="match status" value="1"/>
</dbReference>